<name>A0A2M9CJE1_9MICO</name>
<feature type="region of interest" description="Disordered" evidence="6">
    <location>
        <begin position="1"/>
        <end position="24"/>
    </location>
</feature>
<evidence type="ECO:0000313" key="9">
    <source>
        <dbReference type="EMBL" id="PJJ72004.1"/>
    </source>
</evidence>
<evidence type="ECO:0000313" key="10">
    <source>
        <dbReference type="Proteomes" id="UP000228758"/>
    </source>
</evidence>
<evidence type="ECO:0000256" key="1">
    <source>
        <dbReference type="ARBA" id="ARBA00004651"/>
    </source>
</evidence>
<keyword evidence="3 7" id="KW-0812">Transmembrane</keyword>
<evidence type="ECO:0000256" key="4">
    <source>
        <dbReference type="ARBA" id="ARBA00022989"/>
    </source>
</evidence>
<feature type="transmembrane region" description="Helical" evidence="7">
    <location>
        <begin position="393"/>
        <end position="413"/>
    </location>
</feature>
<dbReference type="InterPro" id="IPR036866">
    <property type="entry name" value="RibonucZ/Hydroxyglut_hydro"/>
</dbReference>
<dbReference type="InterPro" id="IPR035681">
    <property type="entry name" value="ComA-like_MBL"/>
</dbReference>
<dbReference type="InterPro" id="IPR052159">
    <property type="entry name" value="Competence_DNA_uptake"/>
</dbReference>
<evidence type="ECO:0000256" key="3">
    <source>
        <dbReference type="ARBA" id="ARBA00022692"/>
    </source>
</evidence>
<feature type="transmembrane region" description="Helical" evidence="7">
    <location>
        <begin position="514"/>
        <end position="532"/>
    </location>
</feature>
<organism evidence="9 10">
    <name type="scientific">Diaminobutyricimonas aerilata</name>
    <dbReference type="NCBI Taxonomy" id="1162967"/>
    <lineage>
        <taxon>Bacteria</taxon>
        <taxon>Bacillati</taxon>
        <taxon>Actinomycetota</taxon>
        <taxon>Actinomycetes</taxon>
        <taxon>Micrococcales</taxon>
        <taxon>Microbacteriaceae</taxon>
        <taxon>Diaminobutyricimonas</taxon>
    </lineage>
</organism>
<dbReference type="AlphaFoldDB" id="A0A2M9CJE1"/>
<dbReference type="InterPro" id="IPR001279">
    <property type="entry name" value="Metallo-B-lactamas"/>
</dbReference>
<dbReference type="GO" id="GO:0005886">
    <property type="term" value="C:plasma membrane"/>
    <property type="evidence" value="ECO:0007669"/>
    <property type="project" value="UniProtKB-SubCell"/>
</dbReference>
<evidence type="ECO:0000256" key="2">
    <source>
        <dbReference type="ARBA" id="ARBA00022475"/>
    </source>
</evidence>
<feature type="transmembrane region" description="Helical" evidence="7">
    <location>
        <begin position="56"/>
        <end position="74"/>
    </location>
</feature>
<feature type="transmembrane region" description="Helical" evidence="7">
    <location>
        <begin position="32"/>
        <end position="50"/>
    </location>
</feature>
<evidence type="ECO:0000259" key="8">
    <source>
        <dbReference type="SMART" id="SM00849"/>
    </source>
</evidence>
<dbReference type="PANTHER" id="PTHR30619:SF1">
    <property type="entry name" value="RECOMBINATION PROTEIN 2"/>
    <property type="match status" value="1"/>
</dbReference>
<feature type="transmembrane region" description="Helical" evidence="7">
    <location>
        <begin position="452"/>
        <end position="475"/>
    </location>
</feature>
<dbReference type="Pfam" id="PF03772">
    <property type="entry name" value="Competence"/>
    <property type="match status" value="1"/>
</dbReference>
<dbReference type="PANTHER" id="PTHR30619">
    <property type="entry name" value="DNA INTERNALIZATION/COMPETENCE PROTEIN COMEC/REC2"/>
    <property type="match status" value="1"/>
</dbReference>
<dbReference type="Pfam" id="PF00753">
    <property type="entry name" value="Lactamase_B"/>
    <property type="match status" value="1"/>
</dbReference>
<accession>A0A2M9CJE1</accession>
<gene>
    <name evidence="9" type="ORF">CLV46_1564</name>
</gene>
<feature type="transmembrane region" description="Helical" evidence="7">
    <location>
        <begin position="487"/>
        <end position="507"/>
    </location>
</feature>
<dbReference type="RefSeq" id="WP_100364248.1">
    <property type="nucleotide sequence ID" value="NZ_PGFF01000001.1"/>
</dbReference>
<reference evidence="9 10" key="1">
    <citation type="submission" date="2017-11" db="EMBL/GenBank/DDBJ databases">
        <title>Genomic Encyclopedia of Archaeal and Bacterial Type Strains, Phase II (KMG-II): From Individual Species to Whole Genera.</title>
        <authorList>
            <person name="Goeker M."/>
        </authorList>
    </citation>
    <scope>NUCLEOTIDE SEQUENCE [LARGE SCALE GENOMIC DNA]</scope>
    <source>
        <strain evidence="9 10">DSM 27393</strain>
    </source>
</reference>
<proteinExistence type="predicted"/>
<feature type="transmembrane region" description="Helical" evidence="7">
    <location>
        <begin position="293"/>
        <end position="311"/>
    </location>
</feature>
<feature type="transmembrane region" description="Helical" evidence="7">
    <location>
        <begin position="425"/>
        <end position="445"/>
    </location>
</feature>
<dbReference type="EMBL" id="PGFF01000001">
    <property type="protein sequence ID" value="PJJ72004.1"/>
    <property type="molecule type" value="Genomic_DNA"/>
</dbReference>
<keyword evidence="4 7" id="KW-1133">Transmembrane helix</keyword>
<comment type="caution">
    <text evidence="9">The sequence shown here is derived from an EMBL/GenBank/DDBJ whole genome shotgun (WGS) entry which is preliminary data.</text>
</comment>
<evidence type="ECO:0000256" key="6">
    <source>
        <dbReference type="SAM" id="MobiDB-lite"/>
    </source>
</evidence>
<dbReference type="CDD" id="cd07731">
    <property type="entry name" value="ComA-like_MBL-fold"/>
    <property type="match status" value="1"/>
</dbReference>
<dbReference type="Proteomes" id="UP000228758">
    <property type="component" value="Unassembled WGS sequence"/>
</dbReference>
<keyword evidence="10" id="KW-1185">Reference proteome</keyword>
<feature type="transmembrane region" description="Helical" evidence="7">
    <location>
        <begin position="340"/>
        <end position="357"/>
    </location>
</feature>
<keyword evidence="5 7" id="KW-0472">Membrane</keyword>
<dbReference type="SUPFAM" id="SSF56281">
    <property type="entry name" value="Metallo-hydrolase/oxidoreductase"/>
    <property type="match status" value="1"/>
</dbReference>
<evidence type="ECO:0000256" key="5">
    <source>
        <dbReference type="ARBA" id="ARBA00023136"/>
    </source>
</evidence>
<keyword evidence="2" id="KW-1003">Cell membrane</keyword>
<feature type="compositionally biased region" description="Low complexity" evidence="6">
    <location>
        <begin position="12"/>
        <end position="21"/>
    </location>
</feature>
<feature type="compositionally biased region" description="Basic residues" evidence="6">
    <location>
        <begin position="1"/>
        <end position="11"/>
    </location>
</feature>
<feature type="transmembrane region" description="Helical" evidence="7">
    <location>
        <begin position="363"/>
        <end position="381"/>
    </location>
</feature>
<dbReference type="NCBIfam" id="TIGR00360">
    <property type="entry name" value="ComEC_N-term"/>
    <property type="match status" value="1"/>
</dbReference>
<dbReference type="SMART" id="SM00849">
    <property type="entry name" value="Lactamase_B"/>
    <property type="match status" value="1"/>
</dbReference>
<sequence length="797" mass="81054">MSLPALRRRGGRTTAGPGRDPTGARHADDLRLVVPAVAAWLSVGLLIGVVDGAPALPVVVAVAAAVSASLLLLLARARGALVALALVGVSLGAGAVGLHAEPREVEALIQAADERGAIEARVEVTETPAVGDRHLAVSIVAVRAVDGSWTPVAVPAVAFGRAERDPGERSDARVRIGVMLEGRVRVERAVPGDRAAFLLFADGKLSERAAAAPVVGGADALRAAFTTLASSLPGDGGTLLPGLAIGDTSRLDPTLDAAMTAASLGHLTAVSGANCAVVVGLVLAAARACGAPRGVRSAAAVVVLGGFVVLVTPQPSVLRASVMCAAVLLAGWSGRSSRGVPVLALAVLVLVLADPWIAREYGFVLSVLATAALLVLAPPLAERLARVVPRGVALVLAVPISAQLVCQPVVVLLEPSVAVYSVPANLLAGPAAPLATVCGLLACVLHPLVPPIATLLASVAWAPSAWIAAVARFFATAPGSQLPWFEGWVGVGVLTAITLAAGVVVFARGRSRRVAGVALVLVTALAIGSLVGDPLVRRMRLPGDWQYGACDVGQGDATLIRDGPAVAVVDVGEDPDRVARCLDTLGIARVSLLVLTHFDRDHVAGADALIGRVDRVLAGPPDTAEDVALLDRFASAGARVDPVVRGEEGTLGRLHWRVLWPSPRRAVEPGNAASVVLHVGPGRACPSCLSALLLGDLGEEEQDGLLRLGAVPAVDVVKVAHHGSRDQSPALYDAASARLALIGVGADNGYGHPTEELLALLAGDATAITRTDRDGLVLVSPGHSGIAVWRERDGASP</sequence>
<dbReference type="InterPro" id="IPR004477">
    <property type="entry name" value="ComEC_N"/>
</dbReference>
<protein>
    <submittedName>
        <fullName evidence="9">Competence protein ComEC</fullName>
    </submittedName>
</protein>
<feature type="domain" description="Metallo-beta-lactamase" evidence="8">
    <location>
        <begin position="554"/>
        <end position="747"/>
    </location>
</feature>
<dbReference type="Gene3D" id="3.60.15.10">
    <property type="entry name" value="Ribonuclease Z/Hydroxyacylglutathione hydrolase-like"/>
    <property type="match status" value="1"/>
</dbReference>
<dbReference type="OrthoDB" id="7177610at2"/>
<evidence type="ECO:0000256" key="7">
    <source>
        <dbReference type="SAM" id="Phobius"/>
    </source>
</evidence>
<comment type="subcellular location">
    <subcellularLocation>
        <location evidence="1">Cell membrane</location>
        <topology evidence="1">Multi-pass membrane protein</topology>
    </subcellularLocation>
</comment>
<feature type="transmembrane region" description="Helical" evidence="7">
    <location>
        <begin position="264"/>
        <end position="286"/>
    </location>
</feature>